<accession>A0ABP7WR12</accession>
<dbReference type="Pfam" id="PF26345">
    <property type="entry name" value="ScoMcrA_N"/>
    <property type="match status" value="1"/>
</dbReference>
<dbReference type="InterPro" id="IPR003615">
    <property type="entry name" value="HNH_nuc"/>
</dbReference>
<dbReference type="Pfam" id="PF26340">
    <property type="entry name" value="DNA-SBD_ScoMcrA"/>
    <property type="match status" value="1"/>
</dbReference>
<reference evidence="4" key="1">
    <citation type="journal article" date="2019" name="Int. J. Syst. Evol. Microbiol.">
        <title>The Global Catalogue of Microorganisms (GCM) 10K type strain sequencing project: providing services to taxonomists for standard genome sequencing and annotation.</title>
        <authorList>
            <consortium name="The Broad Institute Genomics Platform"/>
            <consortium name="The Broad Institute Genome Sequencing Center for Infectious Disease"/>
            <person name="Wu L."/>
            <person name="Ma J."/>
        </authorList>
    </citation>
    <scope>NUCLEOTIDE SEQUENCE [LARGE SCALE GENOMIC DNA]</scope>
    <source>
        <strain evidence="4">JCM 16702</strain>
    </source>
</reference>
<dbReference type="InterPro" id="IPR058813">
    <property type="entry name" value="DNA-SBD_ScoMcrA"/>
</dbReference>
<gene>
    <name evidence="3" type="ORF">GCM10022214_66680</name>
</gene>
<name>A0ABP7WR12_9ACTN</name>
<organism evidence="3 4">
    <name type="scientific">Actinomadura miaoliensis</name>
    <dbReference type="NCBI Taxonomy" id="430685"/>
    <lineage>
        <taxon>Bacteria</taxon>
        <taxon>Bacillati</taxon>
        <taxon>Actinomycetota</taxon>
        <taxon>Actinomycetes</taxon>
        <taxon>Streptosporangiales</taxon>
        <taxon>Thermomonosporaceae</taxon>
        <taxon>Actinomadura</taxon>
    </lineage>
</organism>
<feature type="compositionally biased region" description="Polar residues" evidence="1">
    <location>
        <begin position="285"/>
        <end position="294"/>
    </location>
</feature>
<dbReference type="Proteomes" id="UP001500683">
    <property type="component" value="Unassembled WGS sequence"/>
</dbReference>
<keyword evidence="4" id="KW-1185">Reference proteome</keyword>
<proteinExistence type="predicted"/>
<sequence length="388" mass="43374">MNLSAITRDAILNAVAECDRLGQQRFLAQYGYAPSRNYWLHHNGTYYDSKAIVGVAYRHVSGRPLAADDFSGGRQTVGRLLTKLGFEVTMDKASTPHQRLLTAVKGLRVAGTPDGPARHQPLTLLWALGRAAHRRPRLVSWQDSHTELRGLFLQYGRPSSRPRPEFPWLALTRTELWELQGHTGEIPPASGEPIKWLEHHNPHGGLTTWAYELAATSDTARAAVITELGHRFWDGPCPEPLLKNVGLLPTGPVRPPAQPPSPVEEYLRLCQKIEAAEARGDHNRTTTNTRTQPVRSDDSRRAVLLRSNGRCENPLCAGQPDDVTDSGDPILEIDHIDDRSTWGRDHPEHMIALCPNCHAIKTRGRSRETLRPLLRTEARSRHTAWTSL</sequence>
<dbReference type="EMBL" id="BAAAZG010000052">
    <property type="protein sequence ID" value="GAA4094634.1"/>
    <property type="molecule type" value="Genomic_DNA"/>
</dbReference>
<evidence type="ECO:0000313" key="3">
    <source>
        <dbReference type="EMBL" id="GAA4094634.1"/>
    </source>
</evidence>
<dbReference type="InterPro" id="IPR002711">
    <property type="entry name" value="HNH"/>
</dbReference>
<feature type="domain" description="HNH nuclease" evidence="2">
    <location>
        <begin position="298"/>
        <end position="359"/>
    </location>
</feature>
<evidence type="ECO:0000256" key="1">
    <source>
        <dbReference type="SAM" id="MobiDB-lite"/>
    </source>
</evidence>
<dbReference type="SMART" id="SM00507">
    <property type="entry name" value="HNHc"/>
    <property type="match status" value="1"/>
</dbReference>
<dbReference type="CDD" id="cd00085">
    <property type="entry name" value="HNHc"/>
    <property type="match status" value="1"/>
</dbReference>
<feature type="region of interest" description="Disordered" evidence="1">
    <location>
        <begin position="277"/>
        <end position="299"/>
    </location>
</feature>
<dbReference type="Pfam" id="PF01844">
    <property type="entry name" value="HNH"/>
    <property type="match status" value="1"/>
</dbReference>
<protein>
    <recommendedName>
        <fullName evidence="2">HNH nuclease domain-containing protein</fullName>
    </recommendedName>
</protein>
<comment type="caution">
    <text evidence="3">The sequence shown here is derived from an EMBL/GenBank/DDBJ whole genome shotgun (WGS) entry which is preliminary data.</text>
</comment>
<evidence type="ECO:0000313" key="4">
    <source>
        <dbReference type="Proteomes" id="UP001500683"/>
    </source>
</evidence>
<evidence type="ECO:0000259" key="2">
    <source>
        <dbReference type="SMART" id="SM00507"/>
    </source>
</evidence>
<dbReference type="Gene3D" id="1.10.30.50">
    <property type="match status" value="1"/>
</dbReference>
<dbReference type="RefSeq" id="WP_344955585.1">
    <property type="nucleotide sequence ID" value="NZ_BAAAZG010000052.1"/>
</dbReference>
<dbReference type="InterPro" id="IPR058807">
    <property type="entry name" value="ScoMcrA_N"/>
</dbReference>